<dbReference type="InterPro" id="IPR029045">
    <property type="entry name" value="ClpP/crotonase-like_dom_sf"/>
</dbReference>
<dbReference type="Proteomes" id="UP000638263">
    <property type="component" value="Unassembled WGS sequence"/>
</dbReference>
<evidence type="ECO:0000256" key="1">
    <source>
        <dbReference type="ARBA" id="ARBA00002994"/>
    </source>
</evidence>
<gene>
    <name evidence="9" type="ORF">GCM10011588_28900</name>
</gene>
<dbReference type="RefSeq" id="WP_062997729.1">
    <property type="nucleotide sequence ID" value="NZ_BMMH01000005.1"/>
</dbReference>
<evidence type="ECO:0000256" key="5">
    <source>
        <dbReference type="ARBA" id="ARBA00023239"/>
    </source>
</evidence>
<dbReference type="EMBL" id="BMMH01000005">
    <property type="protein sequence ID" value="GGL12661.1"/>
    <property type="molecule type" value="Genomic_DNA"/>
</dbReference>
<comment type="similarity">
    <text evidence="2 8">Belongs to the enoyl-CoA hydratase/isomerase family.</text>
</comment>
<evidence type="ECO:0000313" key="9">
    <source>
        <dbReference type="EMBL" id="GGL12661.1"/>
    </source>
</evidence>
<reference evidence="9" key="2">
    <citation type="submission" date="2020-09" db="EMBL/GenBank/DDBJ databases">
        <authorList>
            <person name="Sun Q."/>
            <person name="Zhou Y."/>
        </authorList>
    </citation>
    <scope>NUCLEOTIDE SEQUENCE</scope>
    <source>
        <strain evidence="9">CGMCC 4.3508</strain>
    </source>
</reference>
<dbReference type="Gene3D" id="3.90.226.10">
    <property type="entry name" value="2-enoyl-CoA Hydratase, Chain A, domain 1"/>
    <property type="match status" value="1"/>
</dbReference>
<sequence length="259" mass="26764">MTTQPAVLVDIDGYVQTMTINRPDRRNAVNQDVRDGLRAALDNLERDPGLRAGIITAAGDAAFCAGADLHDMNSGKANSLGGADGGFAGFVRYPRSKPVIAAVNGPALGGGFEIVLACDLVVAAETAWFSLPEPTRGIIAGGGGALRLPQRLPTTVANELLLTGARLSAVKAYDWGLVNRVVAVDRVLSTARELAESICAAAPLAVSGTLAIAGAARKAAEAGAWEVNDAAVRAVRLTADAKEGPRAFAEKRAPQWSGR</sequence>
<dbReference type="CDD" id="cd06558">
    <property type="entry name" value="crotonase-like"/>
    <property type="match status" value="1"/>
</dbReference>
<evidence type="ECO:0000313" key="10">
    <source>
        <dbReference type="Proteomes" id="UP000638263"/>
    </source>
</evidence>
<comment type="catalytic activity">
    <reaction evidence="7">
        <text>a 4-saturated-(3S)-3-hydroxyacyl-CoA = a (3E)-enoyl-CoA + H2O</text>
        <dbReference type="Rhea" id="RHEA:20724"/>
        <dbReference type="ChEBI" id="CHEBI:15377"/>
        <dbReference type="ChEBI" id="CHEBI:58521"/>
        <dbReference type="ChEBI" id="CHEBI:137480"/>
        <dbReference type="EC" id="4.2.1.17"/>
    </reaction>
</comment>
<accession>A0A917RKS0</accession>
<dbReference type="PANTHER" id="PTHR11941">
    <property type="entry name" value="ENOYL-COA HYDRATASE-RELATED"/>
    <property type="match status" value="1"/>
</dbReference>
<keyword evidence="10" id="KW-1185">Reference proteome</keyword>
<evidence type="ECO:0000256" key="7">
    <source>
        <dbReference type="ARBA" id="ARBA00023717"/>
    </source>
</evidence>
<name>A0A917RKS0_9NOCA</name>
<dbReference type="InterPro" id="IPR018376">
    <property type="entry name" value="Enoyl-CoA_hyd/isom_CS"/>
</dbReference>
<organism evidence="9 10">
    <name type="scientific">Nocardia jinanensis</name>
    <dbReference type="NCBI Taxonomy" id="382504"/>
    <lineage>
        <taxon>Bacteria</taxon>
        <taxon>Bacillati</taxon>
        <taxon>Actinomycetota</taxon>
        <taxon>Actinomycetes</taxon>
        <taxon>Mycobacteriales</taxon>
        <taxon>Nocardiaceae</taxon>
        <taxon>Nocardia</taxon>
    </lineage>
</organism>
<proteinExistence type="inferred from homology"/>
<dbReference type="Gene3D" id="1.10.12.10">
    <property type="entry name" value="Lyase 2-enoyl-coa Hydratase, Chain A, domain 2"/>
    <property type="match status" value="1"/>
</dbReference>
<dbReference type="AlphaFoldDB" id="A0A917RKS0"/>
<evidence type="ECO:0000256" key="2">
    <source>
        <dbReference type="ARBA" id="ARBA00005254"/>
    </source>
</evidence>
<evidence type="ECO:0000256" key="3">
    <source>
        <dbReference type="ARBA" id="ARBA00022832"/>
    </source>
</evidence>
<keyword evidence="3" id="KW-0276">Fatty acid metabolism</keyword>
<keyword evidence="4" id="KW-0443">Lipid metabolism</keyword>
<evidence type="ECO:0000256" key="6">
    <source>
        <dbReference type="ARBA" id="ARBA00023709"/>
    </source>
</evidence>
<dbReference type="GO" id="GO:0006635">
    <property type="term" value="P:fatty acid beta-oxidation"/>
    <property type="evidence" value="ECO:0007669"/>
    <property type="project" value="TreeGrafter"/>
</dbReference>
<evidence type="ECO:0000256" key="4">
    <source>
        <dbReference type="ARBA" id="ARBA00023098"/>
    </source>
</evidence>
<dbReference type="SUPFAM" id="SSF52096">
    <property type="entry name" value="ClpP/crotonase"/>
    <property type="match status" value="1"/>
</dbReference>
<dbReference type="GO" id="GO:0004300">
    <property type="term" value="F:enoyl-CoA hydratase activity"/>
    <property type="evidence" value="ECO:0007669"/>
    <property type="project" value="UniProtKB-EC"/>
</dbReference>
<dbReference type="Pfam" id="PF00378">
    <property type="entry name" value="ECH_1"/>
    <property type="match status" value="1"/>
</dbReference>
<comment type="caution">
    <text evidence="9">The sequence shown here is derived from an EMBL/GenBank/DDBJ whole genome shotgun (WGS) entry which is preliminary data.</text>
</comment>
<dbReference type="PANTHER" id="PTHR11941:SF169">
    <property type="entry name" value="(7AS)-7A-METHYL-1,5-DIOXO-2,3,5,6,7,7A-HEXAHYDRO-1H-INDENE-CARBOXYL-COA HYDROLASE"/>
    <property type="match status" value="1"/>
</dbReference>
<dbReference type="InterPro" id="IPR001753">
    <property type="entry name" value="Enoyl-CoA_hydra/iso"/>
</dbReference>
<comment type="catalytic activity">
    <reaction evidence="6">
        <text>a (3S)-3-hydroxyacyl-CoA = a (2E)-enoyl-CoA + H2O</text>
        <dbReference type="Rhea" id="RHEA:16105"/>
        <dbReference type="ChEBI" id="CHEBI:15377"/>
        <dbReference type="ChEBI" id="CHEBI:57318"/>
        <dbReference type="ChEBI" id="CHEBI:58856"/>
        <dbReference type="EC" id="4.2.1.17"/>
    </reaction>
</comment>
<protein>
    <submittedName>
        <fullName evidence="9">Enoyl CoA dehydratase/isomerase</fullName>
    </submittedName>
</protein>
<evidence type="ECO:0000256" key="8">
    <source>
        <dbReference type="RuleBase" id="RU003707"/>
    </source>
</evidence>
<dbReference type="PROSITE" id="PS00166">
    <property type="entry name" value="ENOYL_COA_HYDRATASE"/>
    <property type="match status" value="1"/>
</dbReference>
<dbReference type="InterPro" id="IPR014748">
    <property type="entry name" value="Enoyl-CoA_hydra_C"/>
</dbReference>
<reference evidence="9" key="1">
    <citation type="journal article" date="2014" name="Int. J. Syst. Evol. Microbiol.">
        <title>Complete genome sequence of Corynebacterium casei LMG S-19264T (=DSM 44701T), isolated from a smear-ripened cheese.</title>
        <authorList>
            <consortium name="US DOE Joint Genome Institute (JGI-PGF)"/>
            <person name="Walter F."/>
            <person name="Albersmeier A."/>
            <person name="Kalinowski J."/>
            <person name="Ruckert C."/>
        </authorList>
    </citation>
    <scope>NUCLEOTIDE SEQUENCE</scope>
    <source>
        <strain evidence="9">CGMCC 4.3508</strain>
    </source>
</reference>
<comment type="function">
    <text evidence="1">Could possibly oxidize fatty acids using specific components.</text>
</comment>
<keyword evidence="5" id="KW-0456">Lyase</keyword>